<dbReference type="RefSeq" id="WP_124925725.1">
    <property type="nucleotide sequence ID" value="NZ_BMOH01000006.1"/>
</dbReference>
<feature type="coiled-coil region" evidence="8">
    <location>
        <begin position="407"/>
        <end position="434"/>
    </location>
</feature>
<evidence type="ECO:0000256" key="9">
    <source>
        <dbReference type="SAM" id="Phobius"/>
    </source>
</evidence>
<dbReference type="InterPro" id="IPR029095">
    <property type="entry name" value="NarX-like_N"/>
</dbReference>
<evidence type="ECO:0000256" key="3">
    <source>
        <dbReference type="ARBA" id="ARBA00022989"/>
    </source>
</evidence>
<keyword evidence="3 9" id="KW-1133">Transmembrane helix</keyword>
<evidence type="ECO:0000256" key="2">
    <source>
        <dbReference type="ARBA" id="ARBA00022692"/>
    </source>
</evidence>
<dbReference type="PROSITE" id="PS50885">
    <property type="entry name" value="HAMP"/>
    <property type="match status" value="1"/>
</dbReference>
<dbReference type="Gene3D" id="1.10.287.950">
    <property type="entry name" value="Methyl-accepting chemotaxis protein"/>
    <property type="match status" value="1"/>
</dbReference>
<proteinExistence type="inferred from homology"/>
<dbReference type="PROSITE" id="PS50111">
    <property type="entry name" value="CHEMOTAXIS_TRANSDUC_2"/>
    <property type="match status" value="1"/>
</dbReference>
<feature type="domain" description="Methyl-accepting transducer" evidence="10">
    <location>
        <begin position="259"/>
        <end position="495"/>
    </location>
</feature>
<feature type="transmembrane region" description="Helical" evidence="9">
    <location>
        <begin position="25"/>
        <end position="45"/>
    </location>
</feature>
<reference evidence="12 13" key="1">
    <citation type="submission" date="2018-11" db="EMBL/GenBank/DDBJ databases">
        <title>The draft genome sequence of Amphritea balenae JAMM 1525T.</title>
        <authorList>
            <person name="Fang Z."/>
            <person name="Zhang Y."/>
            <person name="Han X."/>
        </authorList>
    </citation>
    <scope>NUCLEOTIDE SEQUENCE [LARGE SCALE GENOMIC DNA]</scope>
    <source>
        <strain evidence="12 13">JAMM 1525</strain>
    </source>
</reference>
<comment type="caution">
    <text evidence="12">The sequence shown here is derived from an EMBL/GenBank/DDBJ whole genome shotgun (WGS) entry which is preliminary data.</text>
</comment>
<keyword evidence="8" id="KW-0175">Coiled coil</keyword>
<evidence type="ECO:0000313" key="13">
    <source>
        <dbReference type="Proteomes" id="UP000267535"/>
    </source>
</evidence>
<evidence type="ECO:0000256" key="8">
    <source>
        <dbReference type="SAM" id="Coils"/>
    </source>
</evidence>
<keyword evidence="4 9" id="KW-0472">Membrane</keyword>
<feature type="transmembrane region" description="Helical" evidence="9">
    <location>
        <begin position="178"/>
        <end position="204"/>
    </location>
</feature>
<dbReference type="FunFam" id="1.10.287.950:FF:000001">
    <property type="entry name" value="Methyl-accepting chemotaxis sensory transducer"/>
    <property type="match status" value="1"/>
</dbReference>
<evidence type="ECO:0000313" key="12">
    <source>
        <dbReference type="EMBL" id="RRC99535.1"/>
    </source>
</evidence>
<organism evidence="12 13">
    <name type="scientific">Amphritea balenae</name>
    <dbReference type="NCBI Taxonomy" id="452629"/>
    <lineage>
        <taxon>Bacteria</taxon>
        <taxon>Pseudomonadati</taxon>
        <taxon>Pseudomonadota</taxon>
        <taxon>Gammaproteobacteria</taxon>
        <taxon>Oceanospirillales</taxon>
        <taxon>Oceanospirillaceae</taxon>
        <taxon>Amphritea</taxon>
    </lineage>
</organism>
<dbReference type="AlphaFoldDB" id="A0A3P1SSD7"/>
<name>A0A3P1SSD7_9GAMM</name>
<dbReference type="EMBL" id="RQXV01000004">
    <property type="protein sequence ID" value="RRC99535.1"/>
    <property type="molecule type" value="Genomic_DNA"/>
</dbReference>
<evidence type="ECO:0000256" key="5">
    <source>
        <dbReference type="ARBA" id="ARBA00023224"/>
    </source>
</evidence>
<dbReference type="GO" id="GO:0007165">
    <property type="term" value="P:signal transduction"/>
    <property type="evidence" value="ECO:0007669"/>
    <property type="project" value="UniProtKB-KW"/>
</dbReference>
<evidence type="ECO:0000256" key="4">
    <source>
        <dbReference type="ARBA" id="ARBA00023136"/>
    </source>
</evidence>
<dbReference type="Pfam" id="PF00015">
    <property type="entry name" value="MCPsignal"/>
    <property type="match status" value="1"/>
</dbReference>
<dbReference type="SUPFAM" id="SSF58104">
    <property type="entry name" value="Methyl-accepting chemotaxis protein (MCP) signaling domain"/>
    <property type="match status" value="1"/>
</dbReference>
<dbReference type="SMART" id="SM00304">
    <property type="entry name" value="HAMP"/>
    <property type="match status" value="2"/>
</dbReference>
<dbReference type="Pfam" id="PF13675">
    <property type="entry name" value="PilJ"/>
    <property type="match status" value="1"/>
</dbReference>
<sequence>MYKSVAGVIDNILRLLGCKTINSQFMLSYVLIFLLAAVSAISLYMSMAINPETINVAGRQRMLSQRIAKEAMLVAAGVEQRAALEKTISLFEKSHKQIVDGDPDVGMNALSNAETLTQMKHVDSLWKAYKALILKHIEEDSPATLQQLQKQSPVVLKQMNKAVMMMTAEANSTTQTQLLISFVCILMILVFVVLGRVFGLRMLMDNIERLRNRMSEVGKGDFSHRFDVVHIDNEVGHMFDSYNRMLDHVSELLKKVQLVAANTERHIDNVAQATNSTEQGVSRQYADIELVATAMTEMAATVNEVSSNTSEAEKAAISTGEQAREGGRVVGRSQTQAIEMKEMLQQTAALIESLKQQSLEVGEFTSVINDVAEQTNLLALNAAIEAARAGEQGRGFAVVADEVRNLAMRTQQSTQQIQQIIQQLQERAEEAVSSMEVNNSLAEASIELAESAAIALDGIISSAETISSMNMMISTATDQQSAVANDIDQRVVNISDIAGHTKDDAQQVVVAINEVRNEAQALNQLTQQFHLRDQQR</sequence>
<feature type="domain" description="HAMP" evidence="11">
    <location>
        <begin position="201"/>
        <end position="254"/>
    </location>
</feature>
<protein>
    <submittedName>
        <fullName evidence="12">HAMP domain-containing protein</fullName>
    </submittedName>
</protein>
<gene>
    <name evidence="12" type="ORF">EHS89_08480</name>
</gene>
<dbReference type="PANTHER" id="PTHR32089">
    <property type="entry name" value="METHYL-ACCEPTING CHEMOTAXIS PROTEIN MCPB"/>
    <property type="match status" value="1"/>
</dbReference>
<comment type="subcellular location">
    <subcellularLocation>
        <location evidence="1">Membrane</location>
        <topology evidence="1">Multi-pass membrane protein</topology>
    </subcellularLocation>
</comment>
<accession>A0A3P1SSD7</accession>
<keyword evidence="13" id="KW-1185">Reference proteome</keyword>
<dbReference type="Proteomes" id="UP000267535">
    <property type="component" value="Unassembled WGS sequence"/>
</dbReference>
<keyword evidence="5 7" id="KW-0807">Transducer</keyword>
<dbReference type="SMART" id="SM00283">
    <property type="entry name" value="MA"/>
    <property type="match status" value="1"/>
</dbReference>
<dbReference type="InterPro" id="IPR003660">
    <property type="entry name" value="HAMP_dom"/>
</dbReference>
<keyword evidence="2 9" id="KW-0812">Transmembrane</keyword>
<dbReference type="OrthoDB" id="49457at2"/>
<evidence type="ECO:0000256" key="7">
    <source>
        <dbReference type="PROSITE-ProRule" id="PRU00284"/>
    </source>
</evidence>
<dbReference type="InterPro" id="IPR004089">
    <property type="entry name" value="MCPsignal_dom"/>
</dbReference>
<dbReference type="CDD" id="cd06225">
    <property type="entry name" value="HAMP"/>
    <property type="match status" value="1"/>
</dbReference>
<evidence type="ECO:0000256" key="6">
    <source>
        <dbReference type="ARBA" id="ARBA00029447"/>
    </source>
</evidence>
<dbReference type="Pfam" id="PF00672">
    <property type="entry name" value="HAMP"/>
    <property type="match status" value="1"/>
</dbReference>
<comment type="similarity">
    <text evidence="6">Belongs to the methyl-accepting chemotaxis (MCP) protein family.</text>
</comment>
<dbReference type="GO" id="GO:0006935">
    <property type="term" value="P:chemotaxis"/>
    <property type="evidence" value="ECO:0007669"/>
    <property type="project" value="UniProtKB-ARBA"/>
</dbReference>
<evidence type="ECO:0000256" key="1">
    <source>
        <dbReference type="ARBA" id="ARBA00004141"/>
    </source>
</evidence>
<dbReference type="GO" id="GO:0016020">
    <property type="term" value="C:membrane"/>
    <property type="evidence" value="ECO:0007669"/>
    <property type="project" value="UniProtKB-SubCell"/>
</dbReference>
<evidence type="ECO:0000259" key="10">
    <source>
        <dbReference type="PROSITE" id="PS50111"/>
    </source>
</evidence>
<dbReference type="PANTHER" id="PTHR32089:SF119">
    <property type="entry name" value="METHYL-ACCEPTING CHEMOTAXIS PROTEIN CTPL"/>
    <property type="match status" value="1"/>
</dbReference>
<evidence type="ECO:0000259" key="11">
    <source>
        <dbReference type="PROSITE" id="PS50885"/>
    </source>
</evidence>